<dbReference type="CDD" id="cd00530">
    <property type="entry name" value="PTE"/>
    <property type="match status" value="1"/>
</dbReference>
<feature type="binding site" description="via carbamate group" evidence="4">
    <location>
        <position position="145"/>
    </location>
    <ligand>
        <name>Zn(2+)</name>
        <dbReference type="ChEBI" id="CHEBI:29105"/>
        <label>2</label>
    </ligand>
</feature>
<evidence type="ECO:0000256" key="2">
    <source>
        <dbReference type="ARBA" id="ARBA00022801"/>
    </source>
</evidence>
<reference evidence="6 8" key="1">
    <citation type="submission" date="2015-12" db="EMBL/GenBank/DDBJ databases">
        <title>Amycolatopsis regifaucium genome sequencing and assembly.</title>
        <authorList>
            <person name="Mayilraj S."/>
        </authorList>
    </citation>
    <scope>NUCLEOTIDE SEQUENCE [LARGE SCALE GENOMIC DNA]</scope>
    <source>
        <strain evidence="6 8">GY080</strain>
    </source>
</reference>
<evidence type="ECO:0000313" key="8">
    <source>
        <dbReference type="Proteomes" id="UP000076321"/>
    </source>
</evidence>
<reference evidence="7 9" key="2">
    <citation type="submission" date="2016-11" db="EMBL/GenBank/DDBJ databases">
        <title>Genome sequencing of Amycolatopsis regifaucium.</title>
        <authorList>
            <person name="Mayilraj S."/>
            <person name="Kaur N."/>
        </authorList>
    </citation>
    <scope>NUCLEOTIDE SEQUENCE [LARGE SCALE GENOMIC DNA]</scope>
    <source>
        <strain evidence="7 9">GY080</strain>
    </source>
</reference>
<dbReference type="PROSITE" id="PS51347">
    <property type="entry name" value="PHOSPHOTRIESTERASE_2"/>
    <property type="match status" value="1"/>
</dbReference>
<evidence type="ECO:0000256" key="4">
    <source>
        <dbReference type="PIRSR" id="PIRSR601559-51"/>
    </source>
</evidence>
<accession>A0A154M581</accession>
<protein>
    <submittedName>
        <fullName evidence="6 7">Phosphotriesterase</fullName>
    </submittedName>
</protein>
<feature type="binding site" evidence="4">
    <location>
        <position position="264"/>
    </location>
    <ligand>
        <name>Zn(2+)</name>
        <dbReference type="ChEBI" id="CHEBI:29105"/>
        <label>1</label>
    </ligand>
</feature>
<dbReference type="Gene3D" id="3.20.20.140">
    <property type="entry name" value="Metal-dependent hydrolases"/>
    <property type="match status" value="1"/>
</dbReference>
<keyword evidence="9" id="KW-1185">Reference proteome</keyword>
<comment type="caution">
    <text evidence="6">The sequence shown here is derived from an EMBL/GenBank/DDBJ whole genome shotgun (WGS) entry which is preliminary data.</text>
</comment>
<dbReference type="InterPro" id="IPR001559">
    <property type="entry name" value="Phosphotriesterase"/>
</dbReference>
<dbReference type="OrthoDB" id="9795018at2"/>
<evidence type="ECO:0000313" key="6">
    <source>
        <dbReference type="EMBL" id="KZB79570.1"/>
    </source>
</evidence>
<gene>
    <name evidence="7" type="ORF">ATP06_0217705</name>
    <name evidence="6" type="ORF">AVL48_18020</name>
</gene>
<feature type="binding site" description="via carbamate group" evidence="4">
    <location>
        <position position="145"/>
    </location>
    <ligand>
        <name>Zn(2+)</name>
        <dbReference type="ChEBI" id="CHEBI:29105"/>
        <label>1</label>
    </ligand>
</feature>
<dbReference type="GO" id="GO:0016787">
    <property type="term" value="F:hydrolase activity"/>
    <property type="evidence" value="ECO:0007669"/>
    <property type="project" value="UniProtKB-KW"/>
</dbReference>
<name>A0A154M581_9PSEU</name>
<comment type="cofactor">
    <cofactor evidence="4">
        <name>a divalent metal cation</name>
        <dbReference type="ChEBI" id="CHEBI:60240"/>
    </cofactor>
    <text evidence="4">Binds 2 divalent metal cations per subunit.</text>
</comment>
<feature type="modified residue" description="N6-carboxylysine" evidence="3 5">
    <location>
        <position position="145"/>
    </location>
</feature>
<dbReference type="PANTHER" id="PTHR10819">
    <property type="entry name" value="PHOSPHOTRIESTERASE-RELATED"/>
    <property type="match status" value="1"/>
</dbReference>
<feature type="binding site" evidence="4">
    <location>
        <position position="178"/>
    </location>
    <ligand>
        <name>Zn(2+)</name>
        <dbReference type="ChEBI" id="CHEBI:29105"/>
        <label>2</label>
    </ligand>
</feature>
<feature type="binding site" evidence="4">
    <location>
        <position position="22"/>
    </location>
    <ligand>
        <name>Zn(2+)</name>
        <dbReference type="ChEBI" id="CHEBI:29105"/>
        <label>1</label>
    </ligand>
</feature>
<dbReference type="EMBL" id="LQCI01000052">
    <property type="protein sequence ID" value="KZB79570.1"/>
    <property type="molecule type" value="Genomic_DNA"/>
</dbReference>
<dbReference type="Proteomes" id="UP000076321">
    <property type="component" value="Unassembled WGS sequence"/>
</dbReference>
<organism evidence="6 8">
    <name type="scientific">Amycolatopsis regifaucium</name>
    <dbReference type="NCBI Taxonomy" id="546365"/>
    <lineage>
        <taxon>Bacteria</taxon>
        <taxon>Bacillati</taxon>
        <taxon>Actinomycetota</taxon>
        <taxon>Actinomycetes</taxon>
        <taxon>Pseudonocardiales</taxon>
        <taxon>Pseudonocardiaceae</taxon>
        <taxon>Amycolatopsis</taxon>
    </lineage>
</organism>
<keyword evidence="1 4" id="KW-0479">Metal-binding</keyword>
<dbReference type="GO" id="GO:0008270">
    <property type="term" value="F:zinc ion binding"/>
    <property type="evidence" value="ECO:0007669"/>
    <property type="project" value="InterPro"/>
</dbReference>
<evidence type="ECO:0000313" key="9">
    <source>
        <dbReference type="Proteomes" id="UP000186883"/>
    </source>
</evidence>
<comment type="similarity">
    <text evidence="5">Belongs to the metallo-dependent hydrolases superfamily. Phosphotriesterase family.</text>
</comment>
<evidence type="ECO:0000256" key="5">
    <source>
        <dbReference type="PROSITE-ProRule" id="PRU00679"/>
    </source>
</evidence>
<dbReference type="Pfam" id="PF02126">
    <property type="entry name" value="PTE"/>
    <property type="match status" value="1"/>
</dbReference>
<dbReference type="PANTHER" id="PTHR10819:SF3">
    <property type="entry name" value="PHOSPHOTRIESTERASE-RELATED PROTEIN"/>
    <property type="match status" value="1"/>
</dbReference>
<dbReference type="Proteomes" id="UP000186883">
    <property type="component" value="Unassembled WGS sequence"/>
</dbReference>
<evidence type="ECO:0000256" key="3">
    <source>
        <dbReference type="PIRSR" id="PIRSR601559-50"/>
    </source>
</evidence>
<feature type="binding site" evidence="4">
    <location>
        <position position="20"/>
    </location>
    <ligand>
        <name>Zn(2+)</name>
        <dbReference type="ChEBI" id="CHEBI:29105"/>
        <label>1</label>
    </ligand>
</feature>
<evidence type="ECO:0000256" key="1">
    <source>
        <dbReference type="ARBA" id="ARBA00022723"/>
    </source>
</evidence>
<evidence type="ECO:0000313" key="7">
    <source>
        <dbReference type="EMBL" id="OKA07856.1"/>
    </source>
</evidence>
<keyword evidence="2" id="KW-0378">Hydrolase</keyword>
<dbReference type="EMBL" id="LOBU02000013">
    <property type="protein sequence ID" value="OKA07856.1"/>
    <property type="molecule type" value="Genomic_DNA"/>
</dbReference>
<dbReference type="SUPFAM" id="SSF51556">
    <property type="entry name" value="Metallo-dependent hydrolases"/>
    <property type="match status" value="1"/>
</dbReference>
<dbReference type="AlphaFoldDB" id="A0A154M581"/>
<dbReference type="InterPro" id="IPR032466">
    <property type="entry name" value="Metal_Hydrolase"/>
</dbReference>
<sequence>MVETVRGPADTAELGRVLMHEHLFVLSPEFLANHPEHDGFREEEHVADAIRRLNELKAAGIDTIVDPTVIGLGRYLPRVRRVAAETELRIIVATGLYTYNDVPHYLHHRGPGLIFDDGEDPLVGLFTGDIVDGIAGTGVKAALLKCATDEPGVTPGVERVLRAVARTHRETGTPILTHTHAPTRRGLEQQAIFEAEGVDLSRVLIGHSGDSTDLDYLTEIADKGSLLGMDRFGLDPLLSFEERVGTVAAMCERGYAESMVLSHDASCFIDWFDRDRMAALAPNWHFLHITQDVLPALRERGVTESDITTMLVDNPRRFFERTGA</sequence>
<proteinExistence type="inferred from homology"/>
<feature type="binding site" evidence="4">
    <location>
        <position position="207"/>
    </location>
    <ligand>
        <name>Zn(2+)</name>
        <dbReference type="ChEBI" id="CHEBI:29105"/>
        <label>2</label>
    </ligand>
</feature>